<proteinExistence type="inferred from homology"/>
<comment type="caution">
    <text evidence="4">The sequence shown here is derived from an EMBL/GenBank/DDBJ whole genome shotgun (WGS) entry which is preliminary data.</text>
</comment>
<dbReference type="SUPFAM" id="SSF53474">
    <property type="entry name" value="alpha/beta-Hydrolases"/>
    <property type="match status" value="1"/>
</dbReference>
<accession>A0A9P5XBZ0</accession>
<comment type="similarity">
    <text evidence="1">Belongs to the AB hydrolase superfamily.</text>
</comment>
<evidence type="ECO:0000313" key="5">
    <source>
        <dbReference type="Proteomes" id="UP000807342"/>
    </source>
</evidence>
<dbReference type="Gene3D" id="3.40.50.1820">
    <property type="entry name" value="alpha/beta hydrolase"/>
    <property type="match status" value="1"/>
</dbReference>
<reference evidence="4" key="1">
    <citation type="submission" date="2020-11" db="EMBL/GenBank/DDBJ databases">
        <authorList>
            <consortium name="DOE Joint Genome Institute"/>
            <person name="Ahrendt S."/>
            <person name="Riley R."/>
            <person name="Andreopoulos W."/>
            <person name="Labutti K."/>
            <person name="Pangilinan J."/>
            <person name="Ruiz-Duenas F.J."/>
            <person name="Barrasa J.M."/>
            <person name="Sanchez-Garcia M."/>
            <person name="Camarero S."/>
            <person name="Miyauchi S."/>
            <person name="Serrano A."/>
            <person name="Linde D."/>
            <person name="Babiker R."/>
            <person name="Drula E."/>
            <person name="Ayuso-Fernandez I."/>
            <person name="Pacheco R."/>
            <person name="Padilla G."/>
            <person name="Ferreira P."/>
            <person name="Barriuso J."/>
            <person name="Kellner H."/>
            <person name="Castanera R."/>
            <person name="Alfaro M."/>
            <person name="Ramirez L."/>
            <person name="Pisabarro A.G."/>
            <person name="Kuo A."/>
            <person name="Tritt A."/>
            <person name="Lipzen A."/>
            <person name="He G."/>
            <person name="Yan M."/>
            <person name="Ng V."/>
            <person name="Cullen D."/>
            <person name="Martin F."/>
            <person name="Rosso M.-N."/>
            <person name="Henrissat B."/>
            <person name="Hibbett D."/>
            <person name="Martinez A.T."/>
            <person name="Grigoriev I.V."/>
        </authorList>
    </citation>
    <scope>NUCLEOTIDE SEQUENCE</scope>
    <source>
        <strain evidence="4">MF-IS2</strain>
    </source>
</reference>
<evidence type="ECO:0000256" key="1">
    <source>
        <dbReference type="ARBA" id="ARBA00008645"/>
    </source>
</evidence>
<name>A0A9P5XBZ0_9AGAR</name>
<dbReference type="Proteomes" id="UP000807342">
    <property type="component" value="Unassembled WGS sequence"/>
</dbReference>
<dbReference type="Pfam" id="PF00561">
    <property type="entry name" value="Abhydrolase_1"/>
    <property type="match status" value="1"/>
</dbReference>
<dbReference type="PANTHER" id="PTHR46118">
    <property type="entry name" value="PROTEIN ABHD11"/>
    <property type="match status" value="1"/>
</dbReference>
<keyword evidence="5" id="KW-1185">Reference proteome</keyword>
<dbReference type="InterPro" id="IPR000073">
    <property type="entry name" value="AB_hydrolase_1"/>
</dbReference>
<dbReference type="OrthoDB" id="8119704at2759"/>
<dbReference type="InterPro" id="IPR029058">
    <property type="entry name" value="AB_hydrolase_fold"/>
</dbReference>
<dbReference type="PANTHER" id="PTHR46118:SF4">
    <property type="entry name" value="PROTEIN ABHD11"/>
    <property type="match status" value="1"/>
</dbReference>
<keyword evidence="2" id="KW-0378">Hydrolase</keyword>
<gene>
    <name evidence="4" type="ORF">P691DRAFT_669211</name>
</gene>
<organism evidence="4 5">
    <name type="scientific">Macrolepiota fuliginosa MF-IS2</name>
    <dbReference type="NCBI Taxonomy" id="1400762"/>
    <lineage>
        <taxon>Eukaryota</taxon>
        <taxon>Fungi</taxon>
        <taxon>Dikarya</taxon>
        <taxon>Basidiomycota</taxon>
        <taxon>Agaricomycotina</taxon>
        <taxon>Agaricomycetes</taxon>
        <taxon>Agaricomycetidae</taxon>
        <taxon>Agaricales</taxon>
        <taxon>Agaricineae</taxon>
        <taxon>Agaricaceae</taxon>
        <taxon>Macrolepiota</taxon>
    </lineage>
</organism>
<dbReference type="GO" id="GO:0052689">
    <property type="term" value="F:carboxylic ester hydrolase activity"/>
    <property type="evidence" value="ECO:0007669"/>
    <property type="project" value="TreeGrafter"/>
</dbReference>
<dbReference type="AlphaFoldDB" id="A0A9P5XBZ0"/>
<protein>
    <submittedName>
        <fullName evidence="4">Mitochondrial protein</fullName>
    </submittedName>
</protein>
<evidence type="ECO:0000313" key="4">
    <source>
        <dbReference type="EMBL" id="KAF9448563.1"/>
    </source>
</evidence>
<evidence type="ECO:0000256" key="2">
    <source>
        <dbReference type="ARBA" id="ARBA00022801"/>
    </source>
</evidence>
<evidence type="ECO:0000259" key="3">
    <source>
        <dbReference type="Pfam" id="PF00561"/>
    </source>
</evidence>
<sequence>MSLSQFPLTRHRHRLLKNYISRHNFSSSTHQGRIPIELANLVAHPTGAERADASLIILHGLFGSKRNWTSLHKAFHRALPHRSIHTLDLRNHGMSPRATPMTYATMAEDVLNYIDSRNLSNVALLGHSMGGKVAMTVALSLVAKRRENILSHLLISDIAPTRGALSDDFVKYINAMQETNALPLGTVRTRTDVDLRLQQYESVAISTLANPLILITLQDLAIRQFLITNLKLPKPSQSQSKPHFNLPLDVLGDAIPELGSFPYDLADPGRPQWKGKTLVFRGLRSSYITDDNEQAFGRFFPCLKVEKMDTGHWVHAEKPNEFKDHVINFITQR</sequence>
<dbReference type="EMBL" id="MU151157">
    <property type="protein sequence ID" value="KAF9448563.1"/>
    <property type="molecule type" value="Genomic_DNA"/>
</dbReference>
<dbReference type="GO" id="GO:0005739">
    <property type="term" value="C:mitochondrion"/>
    <property type="evidence" value="ECO:0007669"/>
    <property type="project" value="TreeGrafter"/>
</dbReference>
<feature type="domain" description="AB hydrolase-1" evidence="3">
    <location>
        <begin position="55"/>
        <end position="319"/>
    </location>
</feature>